<dbReference type="Proteomes" id="UP000663879">
    <property type="component" value="Unassembled WGS sequence"/>
</dbReference>
<organism evidence="2 3">
    <name type="scientific">Brachionus calyciflorus</name>
    <dbReference type="NCBI Taxonomy" id="104777"/>
    <lineage>
        <taxon>Eukaryota</taxon>
        <taxon>Metazoa</taxon>
        <taxon>Spiralia</taxon>
        <taxon>Gnathifera</taxon>
        <taxon>Rotifera</taxon>
        <taxon>Eurotatoria</taxon>
        <taxon>Monogononta</taxon>
        <taxon>Pseudotrocha</taxon>
        <taxon>Ploima</taxon>
        <taxon>Brachionidae</taxon>
        <taxon>Brachionus</taxon>
    </lineage>
</organism>
<evidence type="ECO:0000313" key="2">
    <source>
        <dbReference type="EMBL" id="CAF1019389.1"/>
    </source>
</evidence>
<dbReference type="AlphaFoldDB" id="A0A814I5W0"/>
<accession>A0A814I5W0</accession>
<protein>
    <submittedName>
        <fullName evidence="2">Uncharacterized protein</fullName>
    </submittedName>
</protein>
<reference evidence="2" key="1">
    <citation type="submission" date="2021-02" db="EMBL/GenBank/DDBJ databases">
        <authorList>
            <person name="Nowell W R."/>
        </authorList>
    </citation>
    <scope>NUCLEOTIDE SEQUENCE</scope>
    <source>
        <strain evidence="2">Ploen Becks lab</strain>
    </source>
</reference>
<name>A0A814I5W0_9BILA</name>
<feature type="region of interest" description="Disordered" evidence="1">
    <location>
        <begin position="121"/>
        <end position="146"/>
    </location>
</feature>
<feature type="compositionally biased region" description="Low complexity" evidence="1">
    <location>
        <begin position="121"/>
        <end position="131"/>
    </location>
</feature>
<gene>
    <name evidence="2" type="ORF">OXX778_LOCUS17300</name>
</gene>
<keyword evidence="3" id="KW-1185">Reference proteome</keyword>
<dbReference type="EMBL" id="CAJNOC010004378">
    <property type="protein sequence ID" value="CAF1019389.1"/>
    <property type="molecule type" value="Genomic_DNA"/>
</dbReference>
<comment type="caution">
    <text evidence="2">The sequence shown here is derived from an EMBL/GenBank/DDBJ whole genome shotgun (WGS) entry which is preliminary data.</text>
</comment>
<feature type="compositionally biased region" description="Polar residues" evidence="1">
    <location>
        <begin position="132"/>
        <end position="146"/>
    </location>
</feature>
<evidence type="ECO:0000256" key="1">
    <source>
        <dbReference type="SAM" id="MobiDB-lite"/>
    </source>
</evidence>
<evidence type="ECO:0000313" key="3">
    <source>
        <dbReference type="Proteomes" id="UP000663879"/>
    </source>
</evidence>
<proteinExistence type="predicted"/>
<sequence length="146" mass="16744">MGGSQAKNFKNIQDKDAMQNQIYMNPYNNYYYPNMSYLNNQTYPQVQPVQTPMHPSQMYQNYTLPASYQYQNYKPTQQIQSPQKFQSLPLPQNYNPIVPTHQYPAKAASIDGSYGLSCSSSTIPSVSSQNSNHMPTGSYNYTQIRQ</sequence>